<dbReference type="RefSeq" id="WP_137980259.1">
    <property type="nucleotide sequence ID" value="NZ_BAAASO010000024.1"/>
</dbReference>
<dbReference type="AlphaFoldDB" id="A0A4D4LF93"/>
<keyword evidence="5" id="KW-1185">Reference proteome</keyword>
<dbReference type="GO" id="GO:0016747">
    <property type="term" value="F:acyltransferase activity, transferring groups other than amino-acyl groups"/>
    <property type="evidence" value="ECO:0007669"/>
    <property type="project" value="InterPro"/>
</dbReference>
<evidence type="ECO:0000313" key="5">
    <source>
        <dbReference type="Proteomes" id="UP000301309"/>
    </source>
</evidence>
<evidence type="ECO:0000313" key="4">
    <source>
        <dbReference type="EMBL" id="GDY57916.1"/>
    </source>
</evidence>
<dbReference type="PROSITE" id="PS51186">
    <property type="entry name" value="GNAT"/>
    <property type="match status" value="1"/>
</dbReference>
<proteinExistence type="predicted"/>
<evidence type="ECO:0000256" key="1">
    <source>
        <dbReference type="ARBA" id="ARBA00022679"/>
    </source>
</evidence>
<comment type="caution">
    <text evidence="4">The sequence shown here is derived from an EMBL/GenBank/DDBJ whole genome shotgun (WGS) entry which is preliminary data.</text>
</comment>
<keyword evidence="1 4" id="KW-0808">Transferase</keyword>
<dbReference type="EMBL" id="BJHW01000001">
    <property type="protein sequence ID" value="GDY57916.1"/>
    <property type="molecule type" value="Genomic_DNA"/>
</dbReference>
<dbReference type="CDD" id="cd04301">
    <property type="entry name" value="NAT_SF"/>
    <property type="match status" value="1"/>
</dbReference>
<dbReference type="InterPro" id="IPR000182">
    <property type="entry name" value="GNAT_dom"/>
</dbReference>
<feature type="domain" description="N-acetyltransferase" evidence="3">
    <location>
        <begin position="148"/>
        <end position="292"/>
    </location>
</feature>
<name>A0A4D4LF93_STRVO</name>
<accession>A0A4D4LF93</accession>
<dbReference type="InterPro" id="IPR050832">
    <property type="entry name" value="Bact_Acetyltransf"/>
</dbReference>
<dbReference type="Pfam" id="PF00583">
    <property type="entry name" value="Acetyltransf_1"/>
    <property type="match status" value="1"/>
</dbReference>
<keyword evidence="2" id="KW-0012">Acyltransferase</keyword>
<evidence type="ECO:0000256" key="2">
    <source>
        <dbReference type="ARBA" id="ARBA00023315"/>
    </source>
</evidence>
<organism evidence="4 5">
    <name type="scientific">Streptomyces violaceusniger</name>
    <dbReference type="NCBI Taxonomy" id="68280"/>
    <lineage>
        <taxon>Bacteria</taxon>
        <taxon>Bacillati</taxon>
        <taxon>Actinomycetota</taxon>
        <taxon>Actinomycetes</taxon>
        <taxon>Kitasatosporales</taxon>
        <taxon>Streptomycetaceae</taxon>
        <taxon>Streptomyces</taxon>
        <taxon>Streptomyces violaceusniger group</taxon>
    </lineage>
</organism>
<reference evidence="4 5" key="1">
    <citation type="journal article" date="2020" name="Int. J. Syst. Evol. Microbiol.">
        <title>Reclassification of Streptomyces castelarensis and Streptomyces sporoclivatus as later heterotypic synonyms of Streptomyces antimycoticus.</title>
        <authorList>
            <person name="Komaki H."/>
            <person name="Tamura T."/>
        </authorList>
    </citation>
    <scope>NUCLEOTIDE SEQUENCE [LARGE SCALE GENOMIC DNA]</scope>
    <source>
        <strain evidence="4 5">NBRC 13459</strain>
    </source>
</reference>
<dbReference type="Gene3D" id="3.40.630.30">
    <property type="match status" value="1"/>
</dbReference>
<protein>
    <submittedName>
        <fullName evidence="4">N-acetyltransferase</fullName>
    </submittedName>
</protein>
<dbReference type="InterPro" id="IPR016181">
    <property type="entry name" value="Acyl_CoA_acyltransferase"/>
</dbReference>
<dbReference type="OrthoDB" id="3174529at2"/>
<dbReference type="Proteomes" id="UP000301309">
    <property type="component" value="Unassembled WGS sequence"/>
</dbReference>
<dbReference type="SUPFAM" id="SSF55729">
    <property type="entry name" value="Acyl-CoA N-acyltransferases (Nat)"/>
    <property type="match status" value="1"/>
</dbReference>
<gene>
    <name evidence="4" type="ORF">SVIO_085390</name>
</gene>
<evidence type="ECO:0000259" key="3">
    <source>
        <dbReference type="PROSITE" id="PS51186"/>
    </source>
</evidence>
<dbReference type="PANTHER" id="PTHR43877">
    <property type="entry name" value="AMINOALKYLPHOSPHONATE N-ACETYLTRANSFERASE-RELATED-RELATED"/>
    <property type="match status" value="1"/>
</dbReference>
<sequence length="317" mass="33626">MAWTVTYDLEEFRAAAGGFLRAHPARNTTLLTVVSSLTVAGSGRYGDEPPVYGWWTGEEQGPAEGAFLCTPPYPPLLSALSGEAARGLARTFARDGALKVTGVNAGRETAETFATAWMDLTGAVSGVEQTHRLYRLDALTPPDPAPPGRPRTATTADRDLLITWYEGFARETAALMDDVAAQVDDKLGHDGITVWELDGRPVACAGISRTIADMARVALVYTPPELRGRGYAGAATAAVSRAARAAGVKDVLLFTDLDNPTSNALYQRLGYRQVEDHLVLSFSAAEHAVPAVERAVSTAVRAVPAAVRAVPEQGHPS</sequence>
<dbReference type="PANTHER" id="PTHR43877:SF2">
    <property type="entry name" value="AMINOALKYLPHOSPHONATE N-ACETYLTRANSFERASE-RELATED"/>
    <property type="match status" value="1"/>
</dbReference>